<feature type="domain" description="DUF4440" evidence="2">
    <location>
        <begin position="29"/>
        <end position="137"/>
    </location>
</feature>
<dbReference type="OrthoDB" id="9814425at2"/>
<dbReference type="InterPro" id="IPR027843">
    <property type="entry name" value="DUF4440"/>
</dbReference>
<accession>A0A222GD29</accession>
<name>A0A222GD29_9GAMM</name>
<keyword evidence="4" id="KW-1185">Reference proteome</keyword>
<evidence type="ECO:0000259" key="2">
    <source>
        <dbReference type="Pfam" id="PF14534"/>
    </source>
</evidence>
<organism evidence="3 4">
    <name type="scientific">Cognaticolwellia beringensis</name>
    <dbReference type="NCBI Taxonomy" id="1967665"/>
    <lineage>
        <taxon>Bacteria</taxon>
        <taxon>Pseudomonadati</taxon>
        <taxon>Pseudomonadota</taxon>
        <taxon>Gammaproteobacteria</taxon>
        <taxon>Alteromonadales</taxon>
        <taxon>Colwelliaceae</taxon>
        <taxon>Cognaticolwellia</taxon>
    </lineage>
</organism>
<evidence type="ECO:0000313" key="4">
    <source>
        <dbReference type="Proteomes" id="UP000202259"/>
    </source>
</evidence>
<dbReference type="EMBL" id="CP020465">
    <property type="protein sequence ID" value="ASP49284.1"/>
    <property type="molecule type" value="Genomic_DNA"/>
</dbReference>
<dbReference type="CDD" id="cd00531">
    <property type="entry name" value="NTF2_like"/>
    <property type="match status" value="1"/>
</dbReference>
<proteinExistence type="predicted"/>
<sequence length="151" mass="17262">MKKFPYYCLVALMSVSSFAWTSDLSSAIKAKNDKYIELFNEGKAEQLSQMFTEDALYLNDGFSIIQGRKEIAKQLKMEMSAGLATITLKTVELKSDNRTATEVGVWEVTIKGEKSNEKILGNYLVVWQKQSNGQWLIYRDVINYSEKHQTL</sequence>
<dbReference type="KEGG" id="cber:B5D82_16810"/>
<keyword evidence="1" id="KW-0732">Signal</keyword>
<dbReference type="SUPFAM" id="SSF54427">
    <property type="entry name" value="NTF2-like"/>
    <property type="match status" value="1"/>
</dbReference>
<evidence type="ECO:0000256" key="1">
    <source>
        <dbReference type="SAM" id="SignalP"/>
    </source>
</evidence>
<dbReference type="Gene3D" id="3.10.450.50">
    <property type="match status" value="1"/>
</dbReference>
<feature type="chain" id="PRO_5012578404" evidence="1">
    <location>
        <begin position="22"/>
        <end position="151"/>
    </location>
</feature>
<gene>
    <name evidence="3" type="ORF">B5D82_16810</name>
</gene>
<dbReference type="Pfam" id="PF14534">
    <property type="entry name" value="DUF4440"/>
    <property type="match status" value="1"/>
</dbReference>
<dbReference type="Proteomes" id="UP000202259">
    <property type="component" value="Chromosome"/>
</dbReference>
<reference evidence="3 4" key="1">
    <citation type="submission" date="2017-08" db="EMBL/GenBank/DDBJ databases">
        <title>Complete genome of Colwellia sp. NB097-1, a psychrophile bacterium ioslated from Bering Sea.</title>
        <authorList>
            <person name="Chen X."/>
        </authorList>
    </citation>
    <scope>NUCLEOTIDE SEQUENCE [LARGE SCALE GENOMIC DNA]</scope>
    <source>
        <strain evidence="3 4">NB097-1</strain>
    </source>
</reference>
<feature type="signal peptide" evidence="1">
    <location>
        <begin position="1"/>
        <end position="21"/>
    </location>
</feature>
<dbReference type="InterPro" id="IPR032710">
    <property type="entry name" value="NTF2-like_dom_sf"/>
</dbReference>
<dbReference type="AlphaFoldDB" id="A0A222GD29"/>
<dbReference type="RefSeq" id="WP_081153156.1">
    <property type="nucleotide sequence ID" value="NZ_CP020465.1"/>
</dbReference>
<protein>
    <submittedName>
        <fullName evidence="3">Nuclear transport factor 2 family protein</fullName>
    </submittedName>
</protein>
<evidence type="ECO:0000313" key="3">
    <source>
        <dbReference type="EMBL" id="ASP49284.1"/>
    </source>
</evidence>